<dbReference type="Proteomes" id="UP001501563">
    <property type="component" value="Unassembled WGS sequence"/>
</dbReference>
<evidence type="ECO:0000313" key="2">
    <source>
        <dbReference type="Proteomes" id="UP001501563"/>
    </source>
</evidence>
<dbReference type="EMBL" id="BAAAZA010000041">
    <property type="protein sequence ID" value="GAA3899070.1"/>
    <property type="molecule type" value="Genomic_DNA"/>
</dbReference>
<name>A0ABP7LEL3_9ACTN</name>
<evidence type="ECO:0000313" key="1">
    <source>
        <dbReference type="EMBL" id="GAA3899070.1"/>
    </source>
</evidence>
<gene>
    <name evidence="1" type="ORF">GCM10022207_79570</name>
</gene>
<reference evidence="2" key="1">
    <citation type="journal article" date="2019" name="Int. J. Syst. Evol. Microbiol.">
        <title>The Global Catalogue of Microorganisms (GCM) 10K type strain sequencing project: providing services to taxonomists for standard genome sequencing and annotation.</title>
        <authorList>
            <consortium name="The Broad Institute Genomics Platform"/>
            <consortium name="The Broad Institute Genome Sequencing Center for Infectious Disease"/>
            <person name="Wu L."/>
            <person name="Ma J."/>
        </authorList>
    </citation>
    <scope>NUCLEOTIDE SEQUENCE [LARGE SCALE GENOMIC DNA]</scope>
    <source>
        <strain evidence="2">JCM 16578</strain>
    </source>
</reference>
<sequence>MQRQRAVTSSGGGLSSAMTAVCDSTGKPVVCNEGWPSEAQADHIAPLDRVRIWRETDTARQMLSIHILEPDQSCPRCSGGSTLAVCPVVRRFALRYPGQTGRAWTVRPQQEVAAVPARIRLLGPYLE</sequence>
<protein>
    <submittedName>
        <fullName evidence="1">Uncharacterized protein</fullName>
    </submittedName>
</protein>
<keyword evidence="2" id="KW-1185">Reference proteome</keyword>
<organism evidence="1 2">
    <name type="scientific">Streptomyces lannensis</name>
    <dbReference type="NCBI Taxonomy" id="766498"/>
    <lineage>
        <taxon>Bacteria</taxon>
        <taxon>Bacillati</taxon>
        <taxon>Actinomycetota</taxon>
        <taxon>Actinomycetes</taxon>
        <taxon>Kitasatosporales</taxon>
        <taxon>Streptomycetaceae</taxon>
        <taxon>Streptomyces</taxon>
    </lineage>
</organism>
<accession>A0ABP7LEL3</accession>
<proteinExistence type="predicted"/>
<comment type="caution">
    <text evidence="1">The sequence shown here is derived from an EMBL/GenBank/DDBJ whole genome shotgun (WGS) entry which is preliminary data.</text>
</comment>